<dbReference type="AlphaFoldDB" id="M0ZZ10"/>
<dbReference type="EnsemblPlants" id="PGSC0003DMT400011074">
    <property type="protein sequence ID" value="PGSC0003DMT400011074"/>
    <property type="gene ID" value="PGSC0003DMG402004334"/>
</dbReference>
<name>M0ZZ10_SOLTU</name>
<dbReference type="PaxDb" id="4113-PGSC0003DMT400011074"/>
<keyword evidence="2" id="KW-1185">Reference proteome</keyword>
<reference evidence="2" key="1">
    <citation type="journal article" date="2011" name="Nature">
        <title>Genome sequence and analysis of the tuber crop potato.</title>
        <authorList>
            <consortium name="The Potato Genome Sequencing Consortium"/>
        </authorList>
    </citation>
    <scope>NUCLEOTIDE SEQUENCE [LARGE SCALE GENOMIC DNA]</scope>
    <source>
        <strain evidence="2">cv. DM1-3 516 R44</strain>
    </source>
</reference>
<dbReference type="Proteomes" id="UP000011115">
    <property type="component" value="Unassembled WGS sequence"/>
</dbReference>
<evidence type="ECO:0000313" key="2">
    <source>
        <dbReference type="Proteomes" id="UP000011115"/>
    </source>
</evidence>
<sequence length="65" mass="7067">MKAAPIYRKGRKRSRVLTCGTAILSRFAAYGIGTSAPDILSTGASRYSKLSSTTDALMQKENIVW</sequence>
<evidence type="ECO:0000313" key="1">
    <source>
        <dbReference type="EnsemblPlants" id="PGSC0003DMT400011074"/>
    </source>
</evidence>
<reference evidence="1" key="2">
    <citation type="submission" date="2015-06" db="UniProtKB">
        <authorList>
            <consortium name="EnsemblPlants"/>
        </authorList>
    </citation>
    <scope>IDENTIFICATION</scope>
    <source>
        <strain evidence="1">DM1-3 516 R44</strain>
    </source>
</reference>
<dbReference type="Gramene" id="PGSC0003DMT400011074">
    <property type="protein sequence ID" value="PGSC0003DMT400011074"/>
    <property type="gene ID" value="PGSC0003DMG402004334"/>
</dbReference>
<dbReference type="HOGENOM" id="CLU_2854094_0_0_1"/>
<accession>M0ZZ10</accession>
<dbReference type="InParanoid" id="M0ZZ10"/>
<proteinExistence type="predicted"/>
<protein>
    <submittedName>
        <fullName evidence="1">Pyruvate dehydrogenase E1 component subunit beta</fullName>
    </submittedName>
</protein>
<organism evidence="1 2">
    <name type="scientific">Solanum tuberosum</name>
    <name type="common">Potato</name>
    <dbReference type="NCBI Taxonomy" id="4113"/>
    <lineage>
        <taxon>Eukaryota</taxon>
        <taxon>Viridiplantae</taxon>
        <taxon>Streptophyta</taxon>
        <taxon>Embryophyta</taxon>
        <taxon>Tracheophyta</taxon>
        <taxon>Spermatophyta</taxon>
        <taxon>Magnoliopsida</taxon>
        <taxon>eudicotyledons</taxon>
        <taxon>Gunneridae</taxon>
        <taxon>Pentapetalae</taxon>
        <taxon>asterids</taxon>
        <taxon>lamiids</taxon>
        <taxon>Solanales</taxon>
        <taxon>Solanaceae</taxon>
        <taxon>Solanoideae</taxon>
        <taxon>Solaneae</taxon>
        <taxon>Solanum</taxon>
    </lineage>
</organism>